<proteinExistence type="inferred from homology"/>
<accession>A0A1H3Y3I7</accession>
<dbReference type="InterPro" id="IPR050921">
    <property type="entry name" value="T4SS_GSP_E_ATPase"/>
</dbReference>
<sequence length="133" mass="14901">MPAGRPGIFATMELSSGRYWATKQTFGICLPDFYGVFLQESGQVIGFFFCYAYGFAFLKHTERELTLTDYVDDGVLTARQREIILGTIRDRKNIIAAGGTKSGKTTFLNAILAKISRSDDRIVMLEDTREPDV</sequence>
<name>A0A1H3Y3I7_SELRU</name>
<protein>
    <submittedName>
        <fullName evidence="3">Type II/IV secretion system protein</fullName>
    </submittedName>
</protein>
<gene>
    <name evidence="3" type="ORF">SAMN05660648_01742</name>
</gene>
<evidence type="ECO:0000256" key="1">
    <source>
        <dbReference type="ARBA" id="ARBA00006611"/>
    </source>
</evidence>
<dbReference type="InterPro" id="IPR001482">
    <property type="entry name" value="T2SS/T4SS_dom"/>
</dbReference>
<feature type="domain" description="Bacterial type II secretion system protein E" evidence="2">
    <location>
        <begin position="69"/>
        <end position="130"/>
    </location>
</feature>
<dbReference type="EMBL" id="FNQG01000007">
    <property type="protein sequence ID" value="SEA05404.1"/>
    <property type="molecule type" value="Genomic_DNA"/>
</dbReference>
<dbReference type="Proteomes" id="UP000183469">
    <property type="component" value="Unassembled WGS sequence"/>
</dbReference>
<dbReference type="GO" id="GO:0016887">
    <property type="term" value="F:ATP hydrolysis activity"/>
    <property type="evidence" value="ECO:0007669"/>
    <property type="project" value="InterPro"/>
</dbReference>
<comment type="similarity">
    <text evidence="1">Belongs to the GSP E family.</text>
</comment>
<dbReference type="PANTHER" id="PTHR30486">
    <property type="entry name" value="TWITCHING MOTILITY PROTEIN PILT"/>
    <property type="match status" value="1"/>
</dbReference>
<evidence type="ECO:0000259" key="2">
    <source>
        <dbReference type="Pfam" id="PF00437"/>
    </source>
</evidence>
<evidence type="ECO:0000313" key="3">
    <source>
        <dbReference type="EMBL" id="SEA05404.1"/>
    </source>
</evidence>
<reference evidence="3 4" key="1">
    <citation type="submission" date="2016-10" db="EMBL/GenBank/DDBJ databases">
        <authorList>
            <person name="de Groot N.N."/>
        </authorList>
    </citation>
    <scope>NUCLEOTIDE SEQUENCE [LARGE SCALE GENOMIC DNA]</scope>
    <source>
        <strain evidence="3 4">DSM 2872</strain>
    </source>
</reference>
<dbReference type="PANTHER" id="PTHR30486:SF6">
    <property type="entry name" value="TYPE IV PILUS RETRACTATION ATPASE PILT"/>
    <property type="match status" value="1"/>
</dbReference>
<dbReference type="InterPro" id="IPR027417">
    <property type="entry name" value="P-loop_NTPase"/>
</dbReference>
<dbReference type="OrthoDB" id="9810761at2"/>
<dbReference type="SUPFAM" id="SSF52540">
    <property type="entry name" value="P-loop containing nucleoside triphosphate hydrolases"/>
    <property type="match status" value="1"/>
</dbReference>
<dbReference type="RefSeq" id="WP_074672124.1">
    <property type="nucleotide sequence ID" value="NZ_FNQG01000007.1"/>
</dbReference>
<dbReference type="Pfam" id="PF00437">
    <property type="entry name" value="T2SSE"/>
    <property type="match status" value="1"/>
</dbReference>
<evidence type="ECO:0000313" key="4">
    <source>
        <dbReference type="Proteomes" id="UP000183469"/>
    </source>
</evidence>
<dbReference type="AlphaFoldDB" id="A0A1H3Y3I7"/>
<organism evidence="3 4">
    <name type="scientific">Selenomonas ruminantium</name>
    <dbReference type="NCBI Taxonomy" id="971"/>
    <lineage>
        <taxon>Bacteria</taxon>
        <taxon>Bacillati</taxon>
        <taxon>Bacillota</taxon>
        <taxon>Negativicutes</taxon>
        <taxon>Selenomonadales</taxon>
        <taxon>Selenomonadaceae</taxon>
        <taxon>Selenomonas</taxon>
    </lineage>
</organism>
<dbReference type="Gene3D" id="3.40.50.300">
    <property type="entry name" value="P-loop containing nucleotide triphosphate hydrolases"/>
    <property type="match status" value="1"/>
</dbReference>